<evidence type="ECO:0000256" key="11">
    <source>
        <dbReference type="ARBA" id="ARBA00023136"/>
    </source>
</evidence>
<feature type="domain" description="NAD(P)-binding" evidence="16">
    <location>
        <begin position="125"/>
        <end position="424"/>
    </location>
</feature>
<evidence type="ECO:0000256" key="4">
    <source>
        <dbReference type="ARBA" id="ARBA00007505"/>
    </source>
</evidence>
<keyword evidence="10" id="KW-0333">Golgi apparatus</keyword>
<evidence type="ECO:0000256" key="6">
    <source>
        <dbReference type="ARBA" id="ARBA00022692"/>
    </source>
</evidence>
<dbReference type="Pfam" id="PF16363">
    <property type="entry name" value="GDP_Man_Dehyd"/>
    <property type="match status" value="1"/>
</dbReference>
<dbReference type="FunFam" id="3.40.50.720:FF:000073">
    <property type="entry name" value="UDP-glucuronic acid decarboxylase 2"/>
    <property type="match status" value="1"/>
</dbReference>
<dbReference type="InterPro" id="IPR036291">
    <property type="entry name" value="NAD(P)-bd_dom_sf"/>
</dbReference>
<comment type="subcellular location">
    <subcellularLocation>
        <location evidence="2">Golgi apparatus</location>
        <location evidence="2">Golgi stack membrane</location>
        <topology evidence="2">Single-pass type II membrane protein</topology>
    </subcellularLocation>
</comment>
<comment type="similarity">
    <text evidence="4">Belongs to the NAD(P)-dependent epimerase/dehydratase family. UDP-glucuronic acid decarboxylase subfamily.</text>
</comment>
<keyword evidence="11 15" id="KW-0472">Membrane</keyword>
<keyword evidence="9" id="KW-0520">NAD</keyword>
<evidence type="ECO:0000256" key="9">
    <source>
        <dbReference type="ARBA" id="ARBA00023027"/>
    </source>
</evidence>
<comment type="pathway">
    <text evidence="3">Nucleotide-sugar biosynthesis; UDP-alpha-D-xylose biosynthesis; UDP-alpha-D-xylose from UDP-alpha-D-glucuronate: step 1/1.</text>
</comment>
<evidence type="ECO:0000256" key="14">
    <source>
        <dbReference type="SAM" id="MobiDB-lite"/>
    </source>
</evidence>
<dbReference type="GO" id="GO:0070403">
    <property type="term" value="F:NAD+ binding"/>
    <property type="evidence" value="ECO:0007669"/>
    <property type="project" value="InterPro"/>
</dbReference>
<evidence type="ECO:0000256" key="13">
    <source>
        <dbReference type="ARBA" id="ARBA00025005"/>
    </source>
</evidence>
<dbReference type="CDD" id="cd05230">
    <property type="entry name" value="UGD_SDR_e"/>
    <property type="match status" value="1"/>
</dbReference>
<keyword evidence="18" id="KW-1185">Reference proteome</keyword>
<accession>A0AAF0ZQ29</accession>
<dbReference type="GO" id="GO:0032580">
    <property type="term" value="C:Golgi cisterna membrane"/>
    <property type="evidence" value="ECO:0007669"/>
    <property type="project" value="UniProtKB-SubCell"/>
</dbReference>
<dbReference type="InterPro" id="IPR044516">
    <property type="entry name" value="UXS-like"/>
</dbReference>
<dbReference type="PANTHER" id="PTHR43078">
    <property type="entry name" value="UDP-GLUCURONIC ACID DECARBOXYLASE-RELATED"/>
    <property type="match status" value="1"/>
</dbReference>
<name>A0AAF0ZQ29_SOLVR</name>
<dbReference type="EMBL" id="CP133620">
    <property type="protein sequence ID" value="WMV44869.1"/>
    <property type="molecule type" value="Genomic_DNA"/>
</dbReference>
<dbReference type="GO" id="GO:0042732">
    <property type="term" value="P:D-xylose metabolic process"/>
    <property type="evidence" value="ECO:0007669"/>
    <property type="project" value="InterPro"/>
</dbReference>
<feature type="transmembrane region" description="Helical" evidence="15">
    <location>
        <begin position="45"/>
        <end position="65"/>
    </location>
</feature>
<keyword evidence="8 15" id="KW-1133">Transmembrane helix</keyword>
<keyword evidence="12" id="KW-0456">Lyase</keyword>
<dbReference type="AlphaFoldDB" id="A0AAF0ZQ29"/>
<evidence type="ECO:0000256" key="5">
    <source>
        <dbReference type="ARBA" id="ARBA00012290"/>
    </source>
</evidence>
<dbReference type="FunFam" id="3.40.50.720:FF:000044">
    <property type="entry name" value="UDP-glucuronic acid decarboxylase 1"/>
    <property type="match status" value="1"/>
</dbReference>
<comment type="function">
    <text evidence="13">Catalyzes the NAD-dependent decarboxylation of UDP-glucuronic acid to UDP-xylose. Necessary for the biosynthesis of the core tetrasaccharide in glycosaminoglycan biosynthesis.</text>
</comment>
<evidence type="ECO:0000313" key="18">
    <source>
        <dbReference type="Proteomes" id="UP001234989"/>
    </source>
</evidence>
<dbReference type="Gene3D" id="3.40.50.720">
    <property type="entry name" value="NAD(P)-binding Rossmann-like Domain"/>
    <property type="match status" value="2"/>
</dbReference>
<evidence type="ECO:0000256" key="8">
    <source>
        <dbReference type="ARBA" id="ARBA00022989"/>
    </source>
</evidence>
<evidence type="ECO:0000256" key="1">
    <source>
        <dbReference type="ARBA" id="ARBA00001911"/>
    </source>
</evidence>
<dbReference type="EC" id="4.1.1.35" evidence="5"/>
<dbReference type="InterPro" id="IPR016040">
    <property type="entry name" value="NAD(P)-bd_dom"/>
</dbReference>
<proteinExistence type="inferred from homology"/>
<evidence type="ECO:0000256" key="15">
    <source>
        <dbReference type="SAM" id="Phobius"/>
    </source>
</evidence>
<gene>
    <name evidence="17" type="ORF">MTR67_038254</name>
</gene>
<protein>
    <recommendedName>
        <fullName evidence="5">UDP-glucuronate decarboxylase</fullName>
        <ecNumber evidence="5">4.1.1.35</ecNumber>
    </recommendedName>
</protein>
<evidence type="ECO:0000256" key="2">
    <source>
        <dbReference type="ARBA" id="ARBA00004447"/>
    </source>
</evidence>
<evidence type="ECO:0000259" key="16">
    <source>
        <dbReference type="Pfam" id="PF16363"/>
    </source>
</evidence>
<keyword evidence="6 15" id="KW-0812">Transmembrane</keyword>
<dbReference type="Proteomes" id="UP001234989">
    <property type="component" value="Chromosome 9"/>
</dbReference>
<evidence type="ECO:0000256" key="10">
    <source>
        <dbReference type="ARBA" id="ARBA00023034"/>
    </source>
</evidence>
<feature type="region of interest" description="Disordered" evidence="14">
    <location>
        <begin position="1"/>
        <end position="26"/>
    </location>
</feature>
<dbReference type="SUPFAM" id="SSF51735">
    <property type="entry name" value="NAD(P)-binding Rossmann-fold domains"/>
    <property type="match status" value="1"/>
</dbReference>
<organism evidence="17 18">
    <name type="scientific">Solanum verrucosum</name>
    <dbReference type="NCBI Taxonomy" id="315347"/>
    <lineage>
        <taxon>Eukaryota</taxon>
        <taxon>Viridiplantae</taxon>
        <taxon>Streptophyta</taxon>
        <taxon>Embryophyta</taxon>
        <taxon>Tracheophyta</taxon>
        <taxon>Spermatophyta</taxon>
        <taxon>Magnoliopsida</taxon>
        <taxon>eudicotyledons</taxon>
        <taxon>Gunneridae</taxon>
        <taxon>Pentapetalae</taxon>
        <taxon>asterids</taxon>
        <taxon>lamiids</taxon>
        <taxon>Solanales</taxon>
        <taxon>Solanaceae</taxon>
        <taxon>Solanoideae</taxon>
        <taxon>Solaneae</taxon>
        <taxon>Solanum</taxon>
    </lineage>
</organism>
<dbReference type="PANTHER" id="PTHR43078:SF22">
    <property type="entry name" value="UDP-GLUCURONIC ACID DECARBOXYLASE 1"/>
    <property type="match status" value="1"/>
</dbReference>
<keyword evidence="7" id="KW-0210">Decarboxylase</keyword>
<evidence type="ECO:0000313" key="17">
    <source>
        <dbReference type="EMBL" id="WMV44869.1"/>
    </source>
</evidence>
<reference evidence="17" key="1">
    <citation type="submission" date="2023-08" db="EMBL/GenBank/DDBJ databases">
        <title>A de novo genome assembly of Solanum verrucosum Schlechtendal, a Mexican diploid species geographically isolated from the other diploid A-genome species in potato relatives.</title>
        <authorList>
            <person name="Hosaka K."/>
        </authorList>
    </citation>
    <scope>NUCLEOTIDE SEQUENCE</scope>
    <source>
        <tissue evidence="17">Young leaves</tissue>
    </source>
</reference>
<evidence type="ECO:0000256" key="7">
    <source>
        <dbReference type="ARBA" id="ARBA00022793"/>
    </source>
</evidence>
<evidence type="ECO:0000256" key="12">
    <source>
        <dbReference type="ARBA" id="ARBA00023239"/>
    </source>
</evidence>
<comment type="cofactor">
    <cofactor evidence="1">
        <name>NAD(+)</name>
        <dbReference type="ChEBI" id="CHEBI:57540"/>
    </cofactor>
</comment>
<sequence length="443" mass="49843">MKLHKQSSRRDEELPNSQPYSPKTLKYPNRSLPRSINYLLKEQRLLFILVGILIGSTFFIIQPSLSHLSTSSEPHSSIPRSYNALNHESLSTLSSYNDKDFSFRVNGGTGRVPVGVGRKRMRIVVTGGAGFVGSHLVDKLIKRGDDVIVIDNFFTGRKENVKHHFGNPRFELIRHDVVEPILLEVDQIYHLACPASPVHYNLLDFDSFEILNCDYKTNVMGTLNMLGLAKRIGAKFLLTSTSEVYGDPLEHPQKETYWGHVNPIGVRSCYDEGKRTAETLTMDYHRGANVEVRIARIFNTYGPRMCLDDGRVVSNFVAQAIRKQPMTVYGDGKQTRSFQFVSDLVDGLVALMEGEHIGPFNLGNPGEFTMLELAGVVKEVIDPSATIEFKANTADDPHKRKPDISKAKELLNWEPKISLQEGLPLMVNDFRNRILNEDEGKGN</sequence>
<dbReference type="GO" id="GO:0048040">
    <property type="term" value="F:UDP-glucuronate decarboxylase activity"/>
    <property type="evidence" value="ECO:0007669"/>
    <property type="project" value="UniProtKB-EC"/>
</dbReference>
<evidence type="ECO:0000256" key="3">
    <source>
        <dbReference type="ARBA" id="ARBA00005100"/>
    </source>
</evidence>